<feature type="transmembrane region" description="Helical" evidence="9">
    <location>
        <begin position="124"/>
        <end position="145"/>
    </location>
</feature>
<evidence type="ECO:0000256" key="8">
    <source>
        <dbReference type="ARBA" id="ARBA00023136"/>
    </source>
</evidence>
<feature type="transmembrane region" description="Helical" evidence="9">
    <location>
        <begin position="289"/>
        <end position="305"/>
    </location>
</feature>
<evidence type="ECO:0000259" key="10">
    <source>
        <dbReference type="Pfam" id="PF00999"/>
    </source>
</evidence>
<dbReference type="RefSeq" id="WP_248266631.1">
    <property type="nucleotide sequence ID" value="NZ_CP096034.1"/>
</dbReference>
<feature type="transmembrane region" description="Helical" evidence="9">
    <location>
        <begin position="228"/>
        <end position="244"/>
    </location>
</feature>
<organism evidence="11 12">
    <name type="scientific">Gottfriedia acidiceleris</name>
    <dbReference type="NCBI Taxonomy" id="371036"/>
    <lineage>
        <taxon>Bacteria</taxon>
        <taxon>Bacillati</taxon>
        <taxon>Bacillota</taxon>
        <taxon>Bacilli</taxon>
        <taxon>Bacillales</taxon>
        <taxon>Bacillaceae</taxon>
        <taxon>Gottfriedia</taxon>
    </lineage>
</organism>
<comment type="subcellular location">
    <subcellularLocation>
        <location evidence="1">Cell membrane</location>
        <topology evidence="1">Multi-pass membrane protein</topology>
    </subcellularLocation>
</comment>
<accession>A0ABY4JIB8</accession>
<keyword evidence="5 9" id="KW-0812">Transmembrane</keyword>
<feature type="domain" description="Cation/H+ exchanger transmembrane" evidence="10">
    <location>
        <begin position="20"/>
        <end position="403"/>
    </location>
</feature>
<dbReference type="Pfam" id="PF00999">
    <property type="entry name" value="Na_H_Exchanger"/>
    <property type="match status" value="1"/>
</dbReference>
<evidence type="ECO:0000256" key="3">
    <source>
        <dbReference type="ARBA" id="ARBA00022449"/>
    </source>
</evidence>
<evidence type="ECO:0000313" key="12">
    <source>
        <dbReference type="Proteomes" id="UP000830639"/>
    </source>
</evidence>
<evidence type="ECO:0000256" key="5">
    <source>
        <dbReference type="ARBA" id="ARBA00022692"/>
    </source>
</evidence>
<keyword evidence="6 9" id="KW-1133">Transmembrane helix</keyword>
<name>A0ABY4JIB8_9BACI</name>
<dbReference type="EMBL" id="CP096034">
    <property type="protein sequence ID" value="UPM53361.1"/>
    <property type="molecule type" value="Genomic_DNA"/>
</dbReference>
<gene>
    <name evidence="11" type="ORF">MY490_16335</name>
</gene>
<feature type="transmembrane region" description="Helical" evidence="9">
    <location>
        <begin position="348"/>
        <end position="373"/>
    </location>
</feature>
<dbReference type="PANTHER" id="PTHR32507">
    <property type="entry name" value="NA(+)/H(+) ANTIPORTER 1"/>
    <property type="match status" value="1"/>
</dbReference>
<evidence type="ECO:0000256" key="9">
    <source>
        <dbReference type="SAM" id="Phobius"/>
    </source>
</evidence>
<keyword evidence="4" id="KW-1003">Cell membrane</keyword>
<feature type="transmembrane region" description="Helical" evidence="9">
    <location>
        <begin position="92"/>
        <end position="118"/>
    </location>
</feature>
<keyword evidence="8 9" id="KW-0472">Membrane</keyword>
<sequence length="413" mass="45204">MESDVMKIVDHELYIITLVLIFGLLAMKLAEKIKIPDVALFIITGIILGQSVFNIISVPNESAAYQFIIVLGSVLILFDGGRAIQFSVLKKVWITISLLSIIGVLITATVVGFTAFYILKIPILYSFLLASVIASTDPATLIPVFKQITIREKVKETVESESAFNDATGSILAFTILGVILGQTQLSITSSIWSFIKEAGGGILVGVVIGFLGVFFTSEHRWGLLKRYSKIVSFVAATSSYIAAGSIHSSGFMATFTAGLIIGNPQLFRLHISEKTRTTDAHFSDTSTLIMRTLIFMLLGTQVNFHIISKFWIQGILIVLVFMFIARPLTVLACTLPDRKAKWKWNEILFMFWVRETGVIPAALSGMIVAAGVDYADEITTVTFIAILMTILIQASTTGYVAKKLGILVDQVN</sequence>
<proteinExistence type="predicted"/>
<feature type="transmembrane region" description="Helical" evidence="9">
    <location>
        <begin position="199"/>
        <end position="216"/>
    </location>
</feature>
<feature type="transmembrane region" description="Helical" evidence="9">
    <location>
        <begin position="63"/>
        <end position="80"/>
    </location>
</feature>
<evidence type="ECO:0000256" key="2">
    <source>
        <dbReference type="ARBA" id="ARBA00022448"/>
    </source>
</evidence>
<keyword evidence="2" id="KW-0813">Transport</keyword>
<evidence type="ECO:0000256" key="6">
    <source>
        <dbReference type="ARBA" id="ARBA00022989"/>
    </source>
</evidence>
<feature type="transmembrane region" description="Helical" evidence="9">
    <location>
        <begin position="379"/>
        <end position="402"/>
    </location>
</feature>
<evidence type="ECO:0000256" key="7">
    <source>
        <dbReference type="ARBA" id="ARBA00023065"/>
    </source>
</evidence>
<keyword evidence="3" id="KW-0050">Antiport</keyword>
<feature type="transmembrane region" description="Helical" evidence="9">
    <location>
        <begin position="38"/>
        <end position="57"/>
    </location>
</feature>
<dbReference type="Proteomes" id="UP000830639">
    <property type="component" value="Chromosome"/>
</dbReference>
<dbReference type="Gene3D" id="1.20.1530.20">
    <property type="match status" value="1"/>
</dbReference>
<feature type="transmembrane region" description="Helical" evidence="9">
    <location>
        <begin position="13"/>
        <end position="31"/>
    </location>
</feature>
<reference evidence="11 12" key="1">
    <citation type="submission" date="2022-04" db="EMBL/GenBank/DDBJ databases">
        <title>Mechanism of arsenic methylation and mitigation arsenic toxicity by Bacillus sp. LH14 from an Arsenic-Contaminated Paddy Soil.</title>
        <authorList>
            <person name="Wang D."/>
        </authorList>
    </citation>
    <scope>NUCLEOTIDE SEQUENCE [LARGE SCALE GENOMIC DNA]</scope>
    <source>
        <strain evidence="11 12">LH14</strain>
    </source>
</reference>
<evidence type="ECO:0000256" key="4">
    <source>
        <dbReference type="ARBA" id="ARBA00022475"/>
    </source>
</evidence>
<feature type="transmembrane region" description="Helical" evidence="9">
    <location>
        <begin position="311"/>
        <end position="336"/>
    </location>
</feature>
<protein>
    <submittedName>
        <fullName evidence="11">Cation:proton antiporter</fullName>
    </submittedName>
</protein>
<evidence type="ECO:0000256" key="1">
    <source>
        <dbReference type="ARBA" id="ARBA00004651"/>
    </source>
</evidence>
<keyword evidence="7" id="KW-0406">Ion transport</keyword>
<dbReference type="PANTHER" id="PTHR32507:SF0">
    <property type="entry name" value="NA(+)_H(+) ANTIPORTER 2-RELATED"/>
    <property type="match status" value="1"/>
</dbReference>
<dbReference type="InterPro" id="IPR038770">
    <property type="entry name" value="Na+/solute_symporter_sf"/>
</dbReference>
<feature type="transmembrane region" description="Helical" evidence="9">
    <location>
        <begin position="171"/>
        <end position="193"/>
    </location>
</feature>
<dbReference type="InterPro" id="IPR006153">
    <property type="entry name" value="Cation/H_exchanger_TM"/>
</dbReference>
<evidence type="ECO:0000313" key="11">
    <source>
        <dbReference type="EMBL" id="UPM53361.1"/>
    </source>
</evidence>
<keyword evidence="12" id="KW-1185">Reference proteome</keyword>